<sequence length="122" mass="12964">ADGACSGAEEPCQDSKCCLDGGASGYQCFAKNDGWAQCLESCQKGPHEDETDGEYDQYGSFRKFEWSCEKLGKRSLKGCDAITNQTECADESSRCTWGSKGGKDACLVLCATLPAGDSCSSQ</sequence>
<dbReference type="EMBL" id="CAUYUJ010011066">
    <property type="protein sequence ID" value="CAK0830907.1"/>
    <property type="molecule type" value="Genomic_DNA"/>
</dbReference>
<gene>
    <name evidence="1" type="ORF">PCOR1329_LOCUS29388</name>
</gene>
<accession>A0ABN9SGQ0</accession>
<dbReference type="Proteomes" id="UP001189429">
    <property type="component" value="Unassembled WGS sequence"/>
</dbReference>
<organism evidence="1 2">
    <name type="scientific">Prorocentrum cordatum</name>
    <dbReference type="NCBI Taxonomy" id="2364126"/>
    <lineage>
        <taxon>Eukaryota</taxon>
        <taxon>Sar</taxon>
        <taxon>Alveolata</taxon>
        <taxon>Dinophyceae</taxon>
        <taxon>Prorocentrales</taxon>
        <taxon>Prorocentraceae</taxon>
        <taxon>Prorocentrum</taxon>
    </lineage>
</organism>
<protein>
    <submittedName>
        <fullName evidence="1">Uncharacterized protein</fullName>
    </submittedName>
</protein>
<feature type="non-terminal residue" evidence="1">
    <location>
        <position position="122"/>
    </location>
</feature>
<evidence type="ECO:0000313" key="1">
    <source>
        <dbReference type="EMBL" id="CAK0830907.1"/>
    </source>
</evidence>
<proteinExistence type="predicted"/>
<reference evidence="1" key="1">
    <citation type="submission" date="2023-10" db="EMBL/GenBank/DDBJ databases">
        <authorList>
            <person name="Chen Y."/>
            <person name="Shah S."/>
            <person name="Dougan E. K."/>
            <person name="Thang M."/>
            <person name="Chan C."/>
        </authorList>
    </citation>
    <scope>NUCLEOTIDE SEQUENCE [LARGE SCALE GENOMIC DNA]</scope>
</reference>
<evidence type="ECO:0000313" key="2">
    <source>
        <dbReference type="Proteomes" id="UP001189429"/>
    </source>
</evidence>
<feature type="non-terminal residue" evidence="1">
    <location>
        <position position="1"/>
    </location>
</feature>
<keyword evidence="2" id="KW-1185">Reference proteome</keyword>
<name>A0ABN9SGQ0_9DINO</name>
<comment type="caution">
    <text evidence="1">The sequence shown here is derived from an EMBL/GenBank/DDBJ whole genome shotgun (WGS) entry which is preliminary data.</text>
</comment>